<dbReference type="Proteomes" id="UP001168552">
    <property type="component" value="Unassembled WGS sequence"/>
</dbReference>
<dbReference type="InterPro" id="IPR026341">
    <property type="entry name" value="T9SS_type_B"/>
</dbReference>
<dbReference type="RefSeq" id="WP_320002404.1">
    <property type="nucleotide sequence ID" value="NZ_JAUHJS010000001.1"/>
</dbReference>
<keyword evidence="4" id="KW-1185">Reference proteome</keyword>
<dbReference type="SUPFAM" id="SSF49265">
    <property type="entry name" value="Fibronectin type III"/>
    <property type="match status" value="1"/>
</dbReference>
<dbReference type="InterPro" id="IPR028994">
    <property type="entry name" value="Integrin_alpha_N"/>
</dbReference>
<dbReference type="CDD" id="cd00063">
    <property type="entry name" value="FN3"/>
    <property type="match status" value="1"/>
</dbReference>
<dbReference type="InterPro" id="IPR013783">
    <property type="entry name" value="Ig-like_fold"/>
</dbReference>
<dbReference type="InterPro" id="IPR013517">
    <property type="entry name" value="FG-GAP"/>
</dbReference>
<dbReference type="EMBL" id="JAUHJS010000001">
    <property type="protein sequence ID" value="MDN4163876.1"/>
    <property type="molecule type" value="Genomic_DNA"/>
</dbReference>
<comment type="caution">
    <text evidence="3">The sequence shown here is derived from an EMBL/GenBank/DDBJ whole genome shotgun (WGS) entry which is preliminary data.</text>
</comment>
<evidence type="ECO:0000256" key="1">
    <source>
        <dbReference type="ARBA" id="ARBA00022729"/>
    </source>
</evidence>
<dbReference type="InterPro" id="IPR003961">
    <property type="entry name" value="FN3_dom"/>
</dbReference>
<reference evidence="3" key="1">
    <citation type="submission" date="2023-06" db="EMBL/GenBank/DDBJ databases">
        <title>Cytophagales bacterium Strain LB-30, isolated from soil.</title>
        <authorList>
            <person name="Liu B."/>
        </authorList>
    </citation>
    <scope>NUCLEOTIDE SEQUENCE</scope>
    <source>
        <strain evidence="3">LB-30</strain>
    </source>
</reference>
<evidence type="ECO:0000259" key="2">
    <source>
        <dbReference type="PROSITE" id="PS50853"/>
    </source>
</evidence>
<dbReference type="PANTHER" id="PTHR44103">
    <property type="entry name" value="PROPROTEIN CONVERTASE P"/>
    <property type="match status" value="1"/>
</dbReference>
<gene>
    <name evidence="3" type="ORF">QWY31_00105</name>
</gene>
<proteinExistence type="predicted"/>
<feature type="domain" description="Fibronectin type-III" evidence="2">
    <location>
        <begin position="397"/>
        <end position="507"/>
    </location>
</feature>
<name>A0ABT8F0A2_9BACT</name>
<accession>A0ABT8F0A2</accession>
<organism evidence="3 4">
    <name type="scientific">Shiella aurantiaca</name>
    <dbReference type="NCBI Taxonomy" id="3058365"/>
    <lineage>
        <taxon>Bacteria</taxon>
        <taxon>Pseudomonadati</taxon>
        <taxon>Bacteroidota</taxon>
        <taxon>Cytophagia</taxon>
        <taxon>Cytophagales</taxon>
        <taxon>Shiellaceae</taxon>
        <taxon>Shiella</taxon>
    </lineage>
</organism>
<dbReference type="PANTHER" id="PTHR44103:SF1">
    <property type="entry name" value="PROPROTEIN CONVERTASE P"/>
    <property type="match status" value="1"/>
</dbReference>
<evidence type="ECO:0000313" key="4">
    <source>
        <dbReference type="Proteomes" id="UP001168552"/>
    </source>
</evidence>
<protein>
    <submittedName>
        <fullName evidence="3">FG-GAP-like repeat-containing protein</fullName>
    </submittedName>
</protein>
<dbReference type="Gene3D" id="2.60.40.10">
    <property type="entry name" value="Immunoglobulins"/>
    <property type="match status" value="1"/>
</dbReference>
<dbReference type="InterPro" id="IPR036116">
    <property type="entry name" value="FN3_sf"/>
</dbReference>
<evidence type="ECO:0000313" key="3">
    <source>
        <dbReference type="EMBL" id="MDN4163876.1"/>
    </source>
</evidence>
<dbReference type="SUPFAM" id="SSF69318">
    <property type="entry name" value="Integrin alpha N-terminal domain"/>
    <property type="match status" value="1"/>
</dbReference>
<sequence length="1932" mass="212422">MMVPRKFIYRLVLLSLFIFSFRVIFAQTYTEDASWAIPALSAEACHWVDFNNDGLADLLIAGRNSTNDAVIKIYRNDGNGLTDVSTGITNLTTVRIALYDWDRDGDIDWAVSGYDAEDVPQALFYRNEGGFNFSLESFEVEAHVNGDWVFMSVNADAYIDLVVSGLNTLGQRATQVYLGTESGFSLSDISLPQASGSTFTVFDFDVDGWDDLAMAGINQSGNRFTKIFRNTNGTGFSDILANALPSLAFAQLQTAHINNDPNPDLVIQGNDALGEIYQQVFINDNGVFSALAFDFGNLSSGDIQVGDLNNDGWDDLIFAGLDESNQYQTLVWINNQDNTFQNLAHDIPGIAEGKVRLIDLNEDGSLDVYISGLSDVLPGSPLIAGLYEAADILANSAPQVPQNLQSSYSQDTLYLSWDAPTDDTSLQLSYRVYVGEASEEQQVWPAHAIISSGKPLIVSTSLNLSRNSLKISGLSEGNYFWGVQAFDKGLKNSSFSTEATTTICYPVKVSNDTAICINETLNLSVGSAPDQVTWFSRNNGEIESGFDLSYVITEEDSLYVEIDKEYGCTVSSGFNISLLVLPSFSLGSDTAICYQEYLNLDLGEGWASVNWYSKAHGLLAEGSSQLAFQVLEADTLWAEVFNENGCVNYDTLNIGLLELPAFSLGSDTAICYQEYLNLDLGEGWASVNWYSKAQGLLAEGSSQLAYQVLEADTLWAEVFNENGCVNYDTLNIGLLNLPAFSLGSDTAICYQEYLNLDLGEGWASVNWYSKAQGLLAEGSSQLAFLVLEADTIWAEVFNENGCVNYDTLNIGLLELPAFSLGSDTAICYQEYLNLDLGEGWASINWYSKAHGLLAEGSSQLAYQVLEADTIWAEVFNENGCVNYDTLNIALLELPAFSLGSDTAICYQEYLNLDLGDGWASVNWYSKAQGLLAEGSSQLAYKVLAADTLWAEVFNENGCVNYDTLNIGLLNLPAFSLGSDTAICYQEYLNLDLGEGWASVNWYSKAHGLLAEGSSQLAFQVLEADTLWAEVFNENGCVNYDTLNIGLLNLPAFSLGSDTAICYQEYLNLDLGEGWASVNWYSKAQGLLAEGSSQLAYQVLAADTLWAEVFNANGCVNYDTLNIGLLNLPAFSLGSDTAICYQEYLNFDLGEGWASVNWYSKAQGLLGEGSSQLAYQVLAADTLWAEVFNENGCVNYDTLNIALLELPAFSLGSDTAICYQEYLNLDLGEGWASVNWYSKAQGLLAEGSSQLAYQVLAADTLWAEVFNENGCVNYDTLNIGLLNLPAFSLGSDRETCMYDELFLEVGTGWKSATWLSSQQGIIEAKNWYTDYKVMGNDTLRVEVISKDNCVNSDTLLVLANPLPSFDLGEDKEICIGDSLQLSLTAATHLIQNTLWTSKANGDFSQDNYQVTLSITSTDTLLVTRTDTKGCNYADSLIILALELPEPNLGSDRNVCEGETIYINETGNWPQTKWFDASGQILQENAPTLVWNAISSAHISIEVQDDKECSARDTVFLKVNPLPQFSLGQDTLICFQDVLIPSLVDTWDKVEWRNSTEDILSENPSFPWTIVSDTLLRARVYNEFACSFEDTLQVTMHRPFPSHAGEDALICQGESVQIGMNNPSSTELEFLWFPDYNLSASNASQVVASPEQSTWYYLQVKDTYGCFSIDSVQVLVNPYSKVEAGFDREICVGEGTVLGASPTASGAILPYTYQWYPQDQLLDPFVANPVATPTETTEYWVKVFAGDCFADSASVRVIVNPLPTISSSADTTIGAGDQLQLWAAGGEAYYWEPIQAFSNALVSNPIVSPRTTTTYQVEVTDVNGCKDNRQITVFVKNLLFIPELFSPNEDGANDRFRIQGYGFQELTLRVFDTSGQLVFESREVEEILNQGWDGKYQGKALPNGSYYWRLDGRYFDGSPVTFNNKNTGLIRLIR</sequence>
<dbReference type="Pfam" id="PF13585">
    <property type="entry name" value="CHU_C"/>
    <property type="match status" value="1"/>
</dbReference>
<keyword evidence="1" id="KW-0732">Signal</keyword>
<dbReference type="PROSITE" id="PS50853">
    <property type="entry name" value="FN3"/>
    <property type="match status" value="1"/>
</dbReference>
<dbReference type="Pfam" id="PF13517">
    <property type="entry name" value="FG-GAP_3"/>
    <property type="match status" value="2"/>
</dbReference>
<dbReference type="Gene3D" id="2.130.10.130">
    <property type="entry name" value="Integrin alpha, N-terminal"/>
    <property type="match status" value="1"/>
</dbReference>
<dbReference type="NCBIfam" id="TIGR04131">
    <property type="entry name" value="Bac_Flav_CTERM"/>
    <property type="match status" value="1"/>
</dbReference>